<dbReference type="AlphaFoldDB" id="A0A2K0T5I6"/>
<dbReference type="InterPro" id="IPR000073">
    <property type="entry name" value="AB_hydrolase_1"/>
</dbReference>
<dbReference type="InterPro" id="IPR029058">
    <property type="entry name" value="AB_hydrolase_fold"/>
</dbReference>
<accession>A0A2K0T5I6</accession>
<dbReference type="GO" id="GO:0004301">
    <property type="term" value="F:epoxide hydrolase activity"/>
    <property type="evidence" value="ECO:0007669"/>
    <property type="project" value="TreeGrafter"/>
</dbReference>
<keyword evidence="1" id="KW-0378">Hydrolase</keyword>
<evidence type="ECO:0000313" key="4">
    <source>
        <dbReference type="Proteomes" id="UP000236546"/>
    </source>
</evidence>
<dbReference type="PANTHER" id="PTHR42977:SF3">
    <property type="entry name" value="AB HYDROLASE-1 DOMAIN-CONTAINING PROTEIN"/>
    <property type="match status" value="1"/>
</dbReference>
<proteinExistence type="predicted"/>
<feature type="domain" description="AB hydrolase-1" evidence="2">
    <location>
        <begin position="49"/>
        <end position="144"/>
    </location>
</feature>
<protein>
    <recommendedName>
        <fullName evidence="2">AB hydrolase-1 domain-containing protein</fullName>
    </recommendedName>
</protein>
<organism evidence="3 4">
    <name type="scientific">Trichoderma gamsii</name>
    <dbReference type="NCBI Taxonomy" id="398673"/>
    <lineage>
        <taxon>Eukaryota</taxon>
        <taxon>Fungi</taxon>
        <taxon>Dikarya</taxon>
        <taxon>Ascomycota</taxon>
        <taxon>Pezizomycotina</taxon>
        <taxon>Sordariomycetes</taxon>
        <taxon>Hypocreomycetidae</taxon>
        <taxon>Hypocreales</taxon>
        <taxon>Hypocreaceae</taxon>
        <taxon>Trichoderma</taxon>
    </lineage>
</organism>
<reference evidence="3 4" key="1">
    <citation type="submission" date="2017-02" db="EMBL/GenBank/DDBJ databases">
        <title>Genomes of Trichoderma spp. with biocontrol activity.</title>
        <authorList>
            <person name="Gardiner D."/>
            <person name="Kazan K."/>
            <person name="Vos C."/>
            <person name="Harvey P."/>
        </authorList>
    </citation>
    <scope>NUCLEOTIDE SEQUENCE [LARGE SCALE GENOMIC DNA]</scope>
    <source>
        <strain evidence="3 4">A5MH</strain>
    </source>
</reference>
<dbReference type="Gene3D" id="3.40.50.1820">
    <property type="entry name" value="alpha/beta hydrolase"/>
    <property type="match status" value="1"/>
</dbReference>
<evidence type="ECO:0000259" key="2">
    <source>
        <dbReference type="Pfam" id="PF00561"/>
    </source>
</evidence>
<dbReference type="OrthoDB" id="284184at2759"/>
<comment type="caution">
    <text evidence="3">The sequence shown here is derived from an EMBL/GenBank/DDBJ whole genome shotgun (WGS) entry which is preliminary data.</text>
</comment>
<dbReference type="Proteomes" id="UP000236546">
    <property type="component" value="Unassembled WGS sequence"/>
</dbReference>
<dbReference type="PANTHER" id="PTHR42977">
    <property type="entry name" value="HYDROLASE-RELATED"/>
    <property type="match status" value="1"/>
</dbReference>
<name>A0A2K0T5I6_9HYPO</name>
<sequence>MSEQNPADPETNVSSAFPFSLQYVKILGAEMAYLDTDDPSGKASGLTAVFIHGNPASSYLWRNIIPHVSDQVRCVASDLVGMGASSKPDIKYKYMEHANYLDNFLDVIVPNGKIVLLIQDWGSALGFDCAFRHQNRVAGLAFMEFILGSRF</sequence>
<dbReference type="EMBL" id="MTYH01000060">
    <property type="protein sequence ID" value="PNP40788.1"/>
    <property type="molecule type" value="Genomic_DNA"/>
</dbReference>
<evidence type="ECO:0000313" key="3">
    <source>
        <dbReference type="EMBL" id="PNP40788.1"/>
    </source>
</evidence>
<dbReference type="SUPFAM" id="SSF53474">
    <property type="entry name" value="alpha/beta-Hydrolases"/>
    <property type="match status" value="1"/>
</dbReference>
<gene>
    <name evidence="3" type="ORF">TGAMA5MH_07228</name>
</gene>
<dbReference type="Pfam" id="PF00561">
    <property type="entry name" value="Abhydrolase_1"/>
    <property type="match status" value="1"/>
</dbReference>
<dbReference type="InterPro" id="IPR051340">
    <property type="entry name" value="Haloalkane_dehalogenase"/>
</dbReference>
<evidence type="ECO:0000256" key="1">
    <source>
        <dbReference type="ARBA" id="ARBA00022801"/>
    </source>
</evidence>